<feature type="transmembrane region" description="Helical" evidence="1">
    <location>
        <begin position="285"/>
        <end position="308"/>
    </location>
</feature>
<name>A0A9D1R7S2_9FIRM</name>
<keyword evidence="1" id="KW-1133">Transmembrane helix</keyword>
<gene>
    <name evidence="2" type="ORF">H9742_13410</name>
</gene>
<feature type="transmembrane region" description="Helical" evidence="1">
    <location>
        <begin position="350"/>
        <end position="366"/>
    </location>
</feature>
<reference evidence="2" key="2">
    <citation type="submission" date="2021-04" db="EMBL/GenBank/DDBJ databases">
        <authorList>
            <person name="Gilroy R."/>
        </authorList>
    </citation>
    <scope>NUCLEOTIDE SEQUENCE</scope>
    <source>
        <strain evidence="2">CHK195-6426</strain>
    </source>
</reference>
<organism evidence="2 3">
    <name type="scientific">Candidatus Acetatifactor stercoripullorum</name>
    <dbReference type="NCBI Taxonomy" id="2838414"/>
    <lineage>
        <taxon>Bacteria</taxon>
        <taxon>Bacillati</taxon>
        <taxon>Bacillota</taxon>
        <taxon>Clostridia</taxon>
        <taxon>Lachnospirales</taxon>
        <taxon>Lachnospiraceae</taxon>
        <taxon>Acetatifactor</taxon>
    </lineage>
</organism>
<dbReference type="Pfam" id="PF14264">
    <property type="entry name" value="Glucos_trans_II"/>
    <property type="match status" value="1"/>
</dbReference>
<feature type="transmembrane region" description="Helical" evidence="1">
    <location>
        <begin position="215"/>
        <end position="241"/>
    </location>
</feature>
<evidence type="ECO:0000256" key="1">
    <source>
        <dbReference type="SAM" id="Phobius"/>
    </source>
</evidence>
<reference evidence="2" key="1">
    <citation type="journal article" date="2021" name="PeerJ">
        <title>Extensive microbial diversity within the chicken gut microbiome revealed by metagenomics and culture.</title>
        <authorList>
            <person name="Gilroy R."/>
            <person name="Ravi A."/>
            <person name="Getino M."/>
            <person name="Pursley I."/>
            <person name="Horton D.L."/>
            <person name="Alikhan N.F."/>
            <person name="Baker D."/>
            <person name="Gharbi K."/>
            <person name="Hall N."/>
            <person name="Watson M."/>
            <person name="Adriaenssens E.M."/>
            <person name="Foster-Nyarko E."/>
            <person name="Jarju S."/>
            <person name="Secka A."/>
            <person name="Antonio M."/>
            <person name="Oren A."/>
            <person name="Chaudhuri R.R."/>
            <person name="La Ragione R."/>
            <person name="Hildebrand F."/>
            <person name="Pallen M.J."/>
        </authorList>
    </citation>
    <scope>NUCLEOTIDE SEQUENCE</scope>
    <source>
        <strain evidence="2">CHK195-6426</strain>
    </source>
</reference>
<feature type="transmembrane region" description="Helical" evidence="1">
    <location>
        <begin position="12"/>
        <end position="34"/>
    </location>
</feature>
<dbReference type="AlphaFoldDB" id="A0A9D1R7S2"/>
<proteinExistence type="predicted"/>
<feature type="transmembrane region" description="Helical" evidence="1">
    <location>
        <begin position="76"/>
        <end position="100"/>
    </location>
</feature>
<keyword evidence="1" id="KW-0472">Membrane</keyword>
<feature type="transmembrane region" description="Helical" evidence="1">
    <location>
        <begin position="187"/>
        <end position="203"/>
    </location>
</feature>
<feature type="transmembrane region" description="Helical" evidence="1">
    <location>
        <begin position="107"/>
        <end position="130"/>
    </location>
</feature>
<accession>A0A9D1R7S2</accession>
<feature type="transmembrane region" description="Helical" evidence="1">
    <location>
        <begin position="320"/>
        <end position="338"/>
    </location>
</feature>
<dbReference type="EMBL" id="DXGH01000073">
    <property type="protein sequence ID" value="HIW82494.1"/>
    <property type="molecule type" value="Genomic_DNA"/>
</dbReference>
<dbReference type="Proteomes" id="UP000824265">
    <property type="component" value="Unassembled WGS sequence"/>
</dbReference>
<feature type="transmembrane region" description="Helical" evidence="1">
    <location>
        <begin position="136"/>
        <end position="153"/>
    </location>
</feature>
<protein>
    <submittedName>
        <fullName evidence="2">Glucosyltransferase domain-containing protein</fullName>
    </submittedName>
</protein>
<sequence length="559" mass="63471">MSELIKDIKYFWSRKCFAIGIPLMMALSYCTLLLNPTVGIDDTAFKVYFVDGVSPATGRWCLYLINKLLPLDYNPYFVEALGLVFFCLSVTLWCVVFYRILGERLSVWAYTIAAAAMLSSPMISEVAVWYLQNGLFLGYGACAAAVLMGMGSLRAGGRFSFKKRFFRIFLCAVFAAVAAGFYESFMLVFLMGMVMAFWLVRVTDCREYEKKPLSWILNVLGACVLGMLLRAAVTGFLTAAFHLEEQKHVLEDRGLSEILEGILSWFSPQGREELVYVLKDFFVKYYLNAVVYLPVMVLVLSVLVVLFFSIRYTAGKRDGWVLAAGAGIILLPWVLPVMERVATYYRSSQYVPLITAFAVLLIAWEIRNVKRLPVRAAASLAAFVLLYRQSYEMNQWFYVDAMKYEDTKRTMENVALYLQANCDTSKPVCVIGSYQTPESLISQAYCPEWSKKYTLIKFLVEGLSPELFETYNSPEGYAFAETPRLSFINWGATAFYGFDRELISFWSMHGFSFTEDGNLEHYAQARELMQDGPAWPKEGSVVELEEYIVVNFGNVETGE</sequence>
<evidence type="ECO:0000313" key="2">
    <source>
        <dbReference type="EMBL" id="HIW82494.1"/>
    </source>
</evidence>
<evidence type="ECO:0000313" key="3">
    <source>
        <dbReference type="Proteomes" id="UP000824265"/>
    </source>
</evidence>
<comment type="caution">
    <text evidence="2">The sequence shown here is derived from an EMBL/GenBank/DDBJ whole genome shotgun (WGS) entry which is preliminary data.</text>
</comment>
<keyword evidence="1" id="KW-0812">Transmembrane</keyword>
<dbReference type="InterPro" id="IPR025686">
    <property type="entry name" value="Glucos_trans_II"/>
</dbReference>